<evidence type="ECO:0000256" key="2">
    <source>
        <dbReference type="ARBA" id="ARBA00022448"/>
    </source>
</evidence>
<evidence type="ECO:0000256" key="1">
    <source>
        <dbReference type="ARBA" id="ARBA00008520"/>
    </source>
</evidence>
<dbReference type="Proteomes" id="UP000530403">
    <property type="component" value="Unassembled WGS sequence"/>
</dbReference>
<comment type="caution">
    <text evidence="6">The sequence shown here is derived from an EMBL/GenBank/DDBJ whole genome shotgun (WGS) entry which is preliminary data.</text>
</comment>
<evidence type="ECO:0000313" key="6">
    <source>
        <dbReference type="EMBL" id="NYE41033.1"/>
    </source>
</evidence>
<name>A0A7Y9HAS6_9ACTN</name>
<dbReference type="Gene3D" id="3.40.190.10">
    <property type="entry name" value="Periplasmic binding protein-like II"/>
    <property type="match status" value="2"/>
</dbReference>
<keyword evidence="2" id="KW-0813">Transport</keyword>
<dbReference type="EMBL" id="JACCCF010000001">
    <property type="protein sequence ID" value="NYE41033.1"/>
    <property type="molecule type" value="Genomic_DNA"/>
</dbReference>
<feature type="chain" id="PRO_5039039354" evidence="5">
    <location>
        <begin position="33"/>
        <end position="489"/>
    </location>
</feature>
<dbReference type="PROSITE" id="PS51257">
    <property type="entry name" value="PROKAR_LIPOPROTEIN"/>
    <property type="match status" value="1"/>
</dbReference>
<dbReference type="PANTHER" id="PTHR43649:SF34">
    <property type="entry name" value="ABC TRANSPORTER PERIPLASMIC-BINDING PROTEIN YCJN-RELATED"/>
    <property type="match status" value="1"/>
</dbReference>
<evidence type="ECO:0000256" key="5">
    <source>
        <dbReference type="SAM" id="SignalP"/>
    </source>
</evidence>
<dbReference type="Pfam" id="PF01547">
    <property type="entry name" value="SBP_bac_1"/>
    <property type="match status" value="1"/>
</dbReference>
<feature type="region of interest" description="Disordered" evidence="4">
    <location>
        <begin position="393"/>
        <end position="420"/>
    </location>
</feature>
<protein>
    <submittedName>
        <fullName evidence="6">Multiple sugar transport system substrate-binding protein</fullName>
    </submittedName>
</protein>
<dbReference type="RefSeq" id="WP_179764025.1">
    <property type="nucleotide sequence ID" value="NZ_BAAAUE010000007.1"/>
</dbReference>
<sequence>MSRSGRVRGNTGTRGRALPAAALGCLFALVSAACSGGPGGTAPPGKDAGASDRGPIVVASGLDVTGSGGVRQQLIEEWNRRHAGSEAEQAKLVELPGGADQQRSQLLGALQSGSAGYDVVNLDITWIPEFAEAGLIRPVPADEPVDRDFINRVHRTTLWKGRSYARPFNTDVGLLFYRPDVLEDAGIQPSRQPTVNWTWRDLNASIKTLALSPRRGEDQAGWTTQLKQYEGLTVNAVEAFATAGVELADEDGSYTASEAELKKGLDELLARTHHERILPSAVSSDETATLADFAAGRVAFLRHWPYVYGALRTLLPPDAYSVNRLPGTSVLGGQNLAVASDSPRAGNARALIEFLTSQESEQCLLDAGFAATRASVYNSSSRRCWPRVAATLRPAQGAPPATGGPSPTPPAPAGEGGADDQGALARAAYTQTLSRALNEAVQRPRTPYYGAFTQVLQSHVHALLAAESPDSAAVAARLHRDLRDAFEGK</sequence>
<dbReference type="InterPro" id="IPR050490">
    <property type="entry name" value="Bact_solute-bd_prot1"/>
</dbReference>
<comment type="similarity">
    <text evidence="1">Belongs to the bacterial solute-binding protein 1 family.</text>
</comment>
<proteinExistence type="inferred from homology"/>
<dbReference type="SUPFAM" id="SSF53850">
    <property type="entry name" value="Periplasmic binding protein-like II"/>
    <property type="match status" value="1"/>
</dbReference>
<dbReference type="InterPro" id="IPR006059">
    <property type="entry name" value="SBP"/>
</dbReference>
<accession>A0A7Y9HAS6</accession>
<reference evidence="6 7" key="1">
    <citation type="submission" date="2020-07" db="EMBL/GenBank/DDBJ databases">
        <title>Sequencing the genomes of 1000 actinobacteria strains.</title>
        <authorList>
            <person name="Klenk H.-P."/>
        </authorList>
    </citation>
    <scope>NUCLEOTIDE SEQUENCE [LARGE SCALE GENOMIC DNA]</scope>
    <source>
        <strain evidence="6 7">DSM 41455</strain>
    </source>
</reference>
<evidence type="ECO:0000256" key="3">
    <source>
        <dbReference type="ARBA" id="ARBA00022729"/>
    </source>
</evidence>
<evidence type="ECO:0000256" key="4">
    <source>
        <dbReference type="SAM" id="MobiDB-lite"/>
    </source>
</evidence>
<evidence type="ECO:0000313" key="7">
    <source>
        <dbReference type="Proteomes" id="UP000530403"/>
    </source>
</evidence>
<dbReference type="PANTHER" id="PTHR43649">
    <property type="entry name" value="ARABINOSE-BINDING PROTEIN-RELATED"/>
    <property type="match status" value="1"/>
</dbReference>
<gene>
    <name evidence="6" type="ORF">HEB29_002044</name>
</gene>
<organism evidence="6 7">
    <name type="scientific">Streptomyces fulvorobeus</name>
    <dbReference type="NCBI Taxonomy" id="284028"/>
    <lineage>
        <taxon>Bacteria</taxon>
        <taxon>Bacillati</taxon>
        <taxon>Actinomycetota</taxon>
        <taxon>Actinomycetes</taxon>
        <taxon>Kitasatosporales</taxon>
        <taxon>Streptomycetaceae</taxon>
        <taxon>Streptomyces</taxon>
    </lineage>
</organism>
<keyword evidence="3 5" id="KW-0732">Signal</keyword>
<dbReference type="AlphaFoldDB" id="A0A7Y9HAS6"/>
<feature type="compositionally biased region" description="Low complexity" evidence="4">
    <location>
        <begin position="394"/>
        <end position="405"/>
    </location>
</feature>
<feature type="signal peptide" evidence="5">
    <location>
        <begin position="1"/>
        <end position="32"/>
    </location>
</feature>
<keyword evidence="6" id="KW-0762">Sugar transport</keyword>